<evidence type="ECO:0008006" key="4">
    <source>
        <dbReference type="Google" id="ProtNLM"/>
    </source>
</evidence>
<name>A0A9Q9DXQ6_CURCL</name>
<dbReference type="AlphaFoldDB" id="A0A9Q9DXQ6"/>
<proteinExistence type="predicted"/>
<dbReference type="VEuPathDB" id="FungiDB:yc1106_09484"/>
<organism evidence="2 3">
    <name type="scientific">Curvularia clavata</name>
    <dbReference type="NCBI Taxonomy" id="95742"/>
    <lineage>
        <taxon>Eukaryota</taxon>
        <taxon>Fungi</taxon>
        <taxon>Dikarya</taxon>
        <taxon>Ascomycota</taxon>
        <taxon>Pezizomycotina</taxon>
        <taxon>Dothideomycetes</taxon>
        <taxon>Pleosporomycetidae</taxon>
        <taxon>Pleosporales</taxon>
        <taxon>Pleosporineae</taxon>
        <taxon>Pleosporaceae</taxon>
        <taxon>Curvularia</taxon>
    </lineage>
</organism>
<protein>
    <recommendedName>
        <fullName evidence="4">BTB domain-containing protein</fullName>
    </recommendedName>
</protein>
<reference evidence="2" key="1">
    <citation type="submission" date="2021-12" db="EMBL/GenBank/DDBJ databases">
        <title>Curvularia clavata genome.</title>
        <authorList>
            <person name="Cao Y."/>
        </authorList>
    </citation>
    <scope>NUCLEOTIDE SEQUENCE</scope>
    <source>
        <strain evidence="2">Yc1106</strain>
    </source>
</reference>
<keyword evidence="1" id="KW-1133">Transmembrane helix</keyword>
<dbReference type="Gene3D" id="3.30.710.10">
    <property type="entry name" value="Potassium Channel Kv1.1, Chain A"/>
    <property type="match status" value="1"/>
</dbReference>
<gene>
    <name evidence="2" type="ORF">yc1106_09484</name>
</gene>
<dbReference type="Proteomes" id="UP001056012">
    <property type="component" value="Chromosome 8"/>
</dbReference>
<evidence type="ECO:0000256" key="1">
    <source>
        <dbReference type="SAM" id="Phobius"/>
    </source>
</evidence>
<feature type="transmembrane region" description="Helical" evidence="1">
    <location>
        <begin position="158"/>
        <end position="175"/>
    </location>
</feature>
<dbReference type="EMBL" id="CP089281">
    <property type="protein sequence ID" value="USP82210.1"/>
    <property type="molecule type" value="Genomic_DNA"/>
</dbReference>
<evidence type="ECO:0000313" key="2">
    <source>
        <dbReference type="EMBL" id="USP82210.1"/>
    </source>
</evidence>
<keyword evidence="1" id="KW-0472">Membrane</keyword>
<accession>A0A9Q9DXQ6</accession>
<evidence type="ECO:0000313" key="3">
    <source>
        <dbReference type="Proteomes" id="UP001056012"/>
    </source>
</evidence>
<feature type="transmembrane region" description="Helical" evidence="1">
    <location>
        <begin position="209"/>
        <end position="230"/>
    </location>
</feature>
<sequence length="234" mass="26596">MNADTVQNRRPEVRWSFTMQQDYEASSSIASDRDHIVLLDSRGDAVLKCVGQDGNVETMFRVSTAILRLASSVFSNMFKPSFQEGQRLVNEDCPEFELEDDAHLMGLLLKILHYRGSRSDYTIDAEQLARLSLLCDKYDFTEALGPWIPTWFRHSEKLGHLTHSLGFLVLAAYMFNDAMEFKAASQRAVLQLTPKFSAEWEKEDLLSILPLRIIGTLQGVGFTVLSLRLFRIAV</sequence>
<keyword evidence="3" id="KW-1185">Reference proteome</keyword>
<dbReference type="InterPro" id="IPR011333">
    <property type="entry name" value="SKP1/BTB/POZ_sf"/>
</dbReference>
<keyword evidence="1" id="KW-0812">Transmembrane</keyword>
<dbReference type="OrthoDB" id="5275938at2759"/>